<sequence length="1016" mass="113160">MEGVEEDLTEGRKQKEVQVYRSKRKKEPEVSLNKRSGSSIETSLENKNQPLVSSFAKPVLGKLDFVLALKCPNLSEEKTVKRSKKLPQSLENNNVDQNMVEARTKKTGEHKKECAVQPKRKRTKNVDENMVEARTKKADEPKEVCTVQPKGKRTKRTKKLDSSDGSILITSVNTGSVSECNNKVNGNTLFDNPKEEVFVNETLEATSEKTGEHKEVCAGQLKGKRTARRKKSPNTSVNNNQVEKKWDSSDRIIPISSVETGTVSESNNKVGGNSLFKTKSQEVPVNKTFGSTSYKTEEHKQVGAVQLKGKRTKRGKKSQEASVHILDQIVKGDNSDGKIPTTLLNAGTVSEFNVKMDVNTLCEIQNQEVPVDRTLEAASKIINGHDEVCIVQQKRKRKRKLKSPTDQGSTHPLESEKNKLSITLDQNVVGKSDSFDGNISTTLPKTASNKLEGETSLETQNQGVPVNKTSEATLDMMEELEGAGAVQLKGKRTKRGKKSQETSVHISDQNIVEKKGNSSDGKIPTTSPNTAIVSEFNDKMDVNTLCEIQKQEVPTDRTLEAASKTINDQNEVCTVQQKGKRRRGVKSRTDQGNEHLERENNKISNTLDQKVVVGKSDLFDGKISTNSPKTASNVNLKVDNLNACEVQNKAAIVSKGSKIVSKASDGKEEACAAQQMSDAKGNTYADQNRGVSVSKSLNVVSQDKEEELCAVKIKRKKKKKKHADQGNQHLLESGSNLIIIEQPELKSCVPDISELAVMRNETNKEVLLDDNFTAVHSRRLSEYANISLTDSSKTRKKLLILDLNGLLVDIVSVLPKGFKADKRISKKALLIRPFCHDFLKFCFAKFNVGVWSSRTKKNVDSVVNFIMADKKHELLFCWDQSHCTETGFNTVENDRKPLVFKELKKLWDKHEPNLPWEKGEYNESNTLLLDDSPYKALLNPPNTAIFPHSYDYQNLKDNSLGPGGDLRMYLESLATANNIQNYIQQNPFGQRAVTSSNPSWVYYFKVISANKFCLST</sequence>
<dbReference type="InterPro" id="IPR036412">
    <property type="entry name" value="HAD-like_sf"/>
</dbReference>
<dbReference type="Pfam" id="PF03031">
    <property type="entry name" value="NIF"/>
    <property type="match status" value="1"/>
</dbReference>
<evidence type="ECO:0000256" key="1">
    <source>
        <dbReference type="SAM" id="MobiDB-lite"/>
    </source>
</evidence>
<dbReference type="SMART" id="SM00577">
    <property type="entry name" value="CPDc"/>
    <property type="match status" value="1"/>
</dbReference>
<dbReference type="InterPro" id="IPR023214">
    <property type="entry name" value="HAD_sf"/>
</dbReference>
<dbReference type="AlphaFoldDB" id="A0A2G5F553"/>
<name>A0A2G5F553_AQUCA</name>
<feature type="region of interest" description="Disordered" evidence="1">
    <location>
        <begin position="77"/>
        <end position="159"/>
    </location>
</feature>
<feature type="region of interest" description="Disordered" evidence="1">
    <location>
        <begin position="220"/>
        <end position="245"/>
    </location>
</feature>
<feature type="compositionally biased region" description="Basic residues" evidence="1">
    <location>
        <begin position="222"/>
        <end position="232"/>
    </location>
</feature>
<gene>
    <name evidence="3" type="ORF">AQUCO_00200875v1</name>
</gene>
<dbReference type="InterPro" id="IPR050365">
    <property type="entry name" value="TIM50"/>
</dbReference>
<dbReference type="SUPFAM" id="SSF56784">
    <property type="entry name" value="HAD-like"/>
    <property type="match status" value="1"/>
</dbReference>
<dbReference type="STRING" id="218851.A0A2G5F553"/>
<dbReference type="FunFam" id="3.40.50.1000:FF:000257">
    <property type="entry name" value="Haloacid dehalogenase-like hydrolase (HAD) superfamily protein"/>
    <property type="match status" value="1"/>
</dbReference>
<feature type="region of interest" description="Disordered" evidence="1">
    <location>
        <begin position="577"/>
        <end position="598"/>
    </location>
</feature>
<evidence type="ECO:0000313" key="4">
    <source>
        <dbReference type="Proteomes" id="UP000230069"/>
    </source>
</evidence>
<feature type="domain" description="FCP1 homology" evidence="2">
    <location>
        <begin position="792"/>
        <end position="973"/>
    </location>
</feature>
<feature type="region of interest" description="Disordered" evidence="1">
    <location>
        <begin position="433"/>
        <end position="462"/>
    </location>
</feature>
<dbReference type="Gene3D" id="3.40.50.1000">
    <property type="entry name" value="HAD superfamily/HAD-like"/>
    <property type="match status" value="1"/>
</dbReference>
<evidence type="ECO:0000259" key="2">
    <source>
        <dbReference type="PROSITE" id="PS50969"/>
    </source>
</evidence>
<protein>
    <recommendedName>
        <fullName evidence="2">FCP1 homology domain-containing protein</fullName>
    </recommendedName>
</protein>
<dbReference type="EMBL" id="KZ305019">
    <property type="protein sequence ID" value="PIA63146.1"/>
    <property type="molecule type" value="Genomic_DNA"/>
</dbReference>
<reference evidence="3 4" key="1">
    <citation type="submission" date="2017-09" db="EMBL/GenBank/DDBJ databases">
        <title>WGS assembly of Aquilegia coerulea Goldsmith.</title>
        <authorList>
            <person name="Hodges S."/>
            <person name="Kramer E."/>
            <person name="Nordborg M."/>
            <person name="Tomkins J."/>
            <person name="Borevitz J."/>
            <person name="Derieg N."/>
            <person name="Yan J."/>
            <person name="Mihaltcheva S."/>
            <person name="Hayes R.D."/>
            <person name="Rokhsar D."/>
        </authorList>
    </citation>
    <scope>NUCLEOTIDE SEQUENCE [LARGE SCALE GENOMIC DNA]</scope>
    <source>
        <strain evidence="4">cv. Goldsmith</strain>
    </source>
</reference>
<organism evidence="3 4">
    <name type="scientific">Aquilegia coerulea</name>
    <name type="common">Rocky mountain columbine</name>
    <dbReference type="NCBI Taxonomy" id="218851"/>
    <lineage>
        <taxon>Eukaryota</taxon>
        <taxon>Viridiplantae</taxon>
        <taxon>Streptophyta</taxon>
        <taxon>Embryophyta</taxon>
        <taxon>Tracheophyta</taxon>
        <taxon>Spermatophyta</taxon>
        <taxon>Magnoliopsida</taxon>
        <taxon>Ranunculales</taxon>
        <taxon>Ranunculaceae</taxon>
        <taxon>Thalictroideae</taxon>
        <taxon>Aquilegia</taxon>
    </lineage>
</organism>
<feature type="compositionally biased region" description="Polar residues" evidence="1">
    <location>
        <begin position="435"/>
        <end position="449"/>
    </location>
</feature>
<dbReference type="FunCoup" id="A0A2G5F553">
    <property type="interactions" value="55"/>
</dbReference>
<feature type="compositionally biased region" description="Basic and acidic residues" evidence="1">
    <location>
        <begin position="124"/>
        <end position="143"/>
    </location>
</feature>
<feature type="compositionally biased region" description="Basic and acidic residues" evidence="1">
    <location>
        <begin position="102"/>
        <end position="114"/>
    </location>
</feature>
<evidence type="ECO:0000313" key="3">
    <source>
        <dbReference type="EMBL" id="PIA63145.1"/>
    </source>
</evidence>
<feature type="compositionally biased region" description="Polar residues" evidence="1">
    <location>
        <begin position="33"/>
        <end position="47"/>
    </location>
</feature>
<accession>A0A2G5F553</accession>
<dbReference type="InterPro" id="IPR004274">
    <property type="entry name" value="FCP1_dom"/>
</dbReference>
<keyword evidence="4" id="KW-1185">Reference proteome</keyword>
<dbReference type="PROSITE" id="PS50969">
    <property type="entry name" value="FCP1"/>
    <property type="match status" value="1"/>
</dbReference>
<feature type="compositionally biased region" description="Basic and acidic residues" evidence="1">
    <location>
        <begin position="9"/>
        <end position="18"/>
    </location>
</feature>
<dbReference type="EMBL" id="KZ305019">
    <property type="protein sequence ID" value="PIA63145.1"/>
    <property type="molecule type" value="Genomic_DNA"/>
</dbReference>
<feature type="region of interest" description="Disordered" evidence="1">
    <location>
        <begin position="393"/>
        <end position="419"/>
    </location>
</feature>
<proteinExistence type="predicted"/>
<dbReference type="OrthoDB" id="1711508at2759"/>
<dbReference type="Proteomes" id="UP000230069">
    <property type="component" value="Unassembled WGS sequence"/>
</dbReference>
<feature type="region of interest" description="Disordered" evidence="1">
    <location>
        <begin position="1"/>
        <end position="47"/>
    </location>
</feature>
<feature type="compositionally biased region" description="Basic and acidic residues" evidence="1">
    <location>
        <begin position="587"/>
        <end position="598"/>
    </location>
</feature>
<feature type="compositionally biased region" description="Basic residues" evidence="1">
    <location>
        <begin position="393"/>
        <end position="402"/>
    </location>
</feature>
<dbReference type="PANTHER" id="PTHR12210">
    <property type="entry name" value="DULLARD PROTEIN PHOSPHATASE"/>
    <property type="match status" value="1"/>
</dbReference>